<proteinExistence type="predicted"/>
<organism evidence="3 4">
    <name type="scientific">Ophiophagus hannah</name>
    <name type="common">King cobra</name>
    <name type="synonym">Naja hannah</name>
    <dbReference type="NCBI Taxonomy" id="8665"/>
    <lineage>
        <taxon>Eukaryota</taxon>
        <taxon>Metazoa</taxon>
        <taxon>Chordata</taxon>
        <taxon>Craniata</taxon>
        <taxon>Vertebrata</taxon>
        <taxon>Euteleostomi</taxon>
        <taxon>Lepidosauria</taxon>
        <taxon>Squamata</taxon>
        <taxon>Bifurcata</taxon>
        <taxon>Unidentata</taxon>
        <taxon>Episquamata</taxon>
        <taxon>Toxicofera</taxon>
        <taxon>Serpentes</taxon>
        <taxon>Colubroidea</taxon>
        <taxon>Elapidae</taxon>
        <taxon>Elapinae</taxon>
        <taxon>Ophiophagus</taxon>
    </lineage>
</organism>
<evidence type="ECO:0000313" key="4">
    <source>
        <dbReference type="Proteomes" id="UP000018936"/>
    </source>
</evidence>
<feature type="compositionally biased region" description="Polar residues" evidence="1">
    <location>
        <begin position="182"/>
        <end position="192"/>
    </location>
</feature>
<dbReference type="InterPro" id="IPR000719">
    <property type="entry name" value="Prot_kinase_dom"/>
</dbReference>
<protein>
    <submittedName>
        <fullName evidence="3">Serine/threonine-protein kinase Nek3</fullName>
    </submittedName>
</protein>
<dbReference type="PANTHER" id="PTHR44984:SF1">
    <property type="entry name" value="SERINE_THREONINE-PROTEIN KINASE NEK3"/>
    <property type="match status" value="1"/>
</dbReference>
<dbReference type="GO" id="GO:0005524">
    <property type="term" value="F:ATP binding"/>
    <property type="evidence" value="ECO:0007669"/>
    <property type="project" value="InterPro"/>
</dbReference>
<dbReference type="EMBL" id="AZIM01000545">
    <property type="protein sequence ID" value="ETE70483.1"/>
    <property type="molecule type" value="Genomic_DNA"/>
</dbReference>
<dbReference type="GO" id="GO:0004672">
    <property type="term" value="F:protein kinase activity"/>
    <property type="evidence" value="ECO:0007669"/>
    <property type="project" value="InterPro"/>
</dbReference>
<sequence length="373" mass="42784">PTLTLQITIPKHYRREKDVSKGFIGKIDSKGLAVEIGKANVYVQLTNKGFALVQILPVLTHCNSYIVETGKFNGGLAGIAMYYYHSPRLLAEFQTFVVSKGQDRNVGETSESEYPNGGRQVKRSLGKYKMSDFNNYNNNDQVLNPYPIQTGRQAVLGTKASREHLKQKQKAKFSPKPKFGSGSRQKGSSSTIKAWTEQKAPCKLEFNRSELKKTQVEFQVADELVVTKHRLLQRTSLWRSKYFERNKIQKKTGTQRELFVKNYNVLMVLGEGSFGRVLLVQNKSTSQKYTMKEIKCPKSVFNIEKTWNESIILAKMIHPNIENIPHSNRSDIWSLECVLYELSTFIHPIILHLRYIKDTTIHFHQTIAMNFTK</sequence>
<evidence type="ECO:0000313" key="3">
    <source>
        <dbReference type="EMBL" id="ETE70483.1"/>
    </source>
</evidence>
<feature type="region of interest" description="Disordered" evidence="1">
    <location>
        <begin position="160"/>
        <end position="192"/>
    </location>
</feature>
<dbReference type="SUPFAM" id="SSF56112">
    <property type="entry name" value="Protein kinase-like (PK-like)"/>
    <property type="match status" value="1"/>
</dbReference>
<feature type="domain" description="Protein kinase" evidence="2">
    <location>
        <begin position="263"/>
        <end position="373"/>
    </location>
</feature>
<feature type="non-terminal residue" evidence="3">
    <location>
        <position position="373"/>
    </location>
</feature>
<reference evidence="3 4" key="1">
    <citation type="journal article" date="2013" name="Proc. Natl. Acad. Sci. U.S.A.">
        <title>The king cobra genome reveals dynamic gene evolution and adaptation in the snake venom system.</title>
        <authorList>
            <person name="Vonk F.J."/>
            <person name="Casewell N.R."/>
            <person name="Henkel C.V."/>
            <person name="Heimberg A.M."/>
            <person name="Jansen H.J."/>
            <person name="McCleary R.J."/>
            <person name="Kerkkamp H.M."/>
            <person name="Vos R.A."/>
            <person name="Guerreiro I."/>
            <person name="Calvete J.J."/>
            <person name="Wuster W."/>
            <person name="Woods A.E."/>
            <person name="Logan J.M."/>
            <person name="Harrison R.A."/>
            <person name="Castoe T.A."/>
            <person name="de Koning A.P."/>
            <person name="Pollock D.D."/>
            <person name="Yandell M."/>
            <person name="Calderon D."/>
            <person name="Renjifo C."/>
            <person name="Currier R.B."/>
            <person name="Salgado D."/>
            <person name="Pla D."/>
            <person name="Sanz L."/>
            <person name="Hyder A.S."/>
            <person name="Ribeiro J.M."/>
            <person name="Arntzen J.W."/>
            <person name="van den Thillart G.E."/>
            <person name="Boetzer M."/>
            <person name="Pirovano W."/>
            <person name="Dirks R.P."/>
            <person name="Spaink H.P."/>
            <person name="Duboule D."/>
            <person name="McGlinn E."/>
            <person name="Kini R.M."/>
            <person name="Richardson M.K."/>
        </authorList>
    </citation>
    <scope>NUCLEOTIDE SEQUENCE</scope>
    <source>
        <tissue evidence="3">Blood</tissue>
    </source>
</reference>
<keyword evidence="4" id="KW-1185">Reference proteome</keyword>
<dbReference type="Proteomes" id="UP000018936">
    <property type="component" value="Unassembled WGS sequence"/>
</dbReference>
<evidence type="ECO:0000259" key="2">
    <source>
        <dbReference type="PROSITE" id="PS50011"/>
    </source>
</evidence>
<gene>
    <name evidence="3" type="primary">NEK3</name>
    <name evidence="3" type="ORF">L345_03711</name>
</gene>
<keyword evidence="3" id="KW-0808">Transferase</keyword>
<dbReference type="PROSITE" id="PS50011">
    <property type="entry name" value="PROTEIN_KINASE_DOM"/>
    <property type="match status" value="1"/>
</dbReference>
<dbReference type="OrthoDB" id="248923at2759"/>
<keyword evidence="3" id="KW-0418">Kinase</keyword>
<name>V8P915_OPHHA</name>
<accession>V8P915</accession>
<dbReference type="InterPro" id="IPR011009">
    <property type="entry name" value="Kinase-like_dom_sf"/>
</dbReference>
<evidence type="ECO:0000256" key="1">
    <source>
        <dbReference type="SAM" id="MobiDB-lite"/>
    </source>
</evidence>
<comment type="caution">
    <text evidence="3">The sequence shown here is derived from an EMBL/GenBank/DDBJ whole genome shotgun (WGS) entry which is preliminary data.</text>
</comment>
<dbReference type="Gene3D" id="3.30.200.20">
    <property type="entry name" value="Phosphorylase Kinase, domain 1"/>
    <property type="match status" value="1"/>
</dbReference>
<dbReference type="PANTHER" id="PTHR44984">
    <property type="entry name" value="SERINE/THREONINE-PROTEIN KINASE NEK3"/>
    <property type="match status" value="1"/>
</dbReference>
<feature type="non-terminal residue" evidence="3">
    <location>
        <position position="1"/>
    </location>
</feature>
<dbReference type="AlphaFoldDB" id="V8P915"/>